<keyword evidence="2" id="KW-1185">Reference proteome</keyword>
<evidence type="ECO:0000313" key="1">
    <source>
        <dbReference type="EMBL" id="CUS07153.1"/>
    </source>
</evidence>
<organism evidence="1 2">
    <name type="scientific">Tuber aestivum</name>
    <name type="common">summer truffle</name>
    <dbReference type="NCBI Taxonomy" id="59557"/>
    <lineage>
        <taxon>Eukaryota</taxon>
        <taxon>Fungi</taxon>
        <taxon>Dikarya</taxon>
        <taxon>Ascomycota</taxon>
        <taxon>Pezizomycotina</taxon>
        <taxon>Pezizomycetes</taxon>
        <taxon>Pezizales</taxon>
        <taxon>Tuberaceae</taxon>
        <taxon>Tuber</taxon>
    </lineage>
</organism>
<protein>
    <submittedName>
        <fullName evidence="1">Uncharacterized protein</fullName>
    </submittedName>
</protein>
<accession>A0A292PKZ0</accession>
<name>A0A292PKZ0_9PEZI</name>
<reference evidence="1" key="1">
    <citation type="submission" date="2015-10" db="EMBL/GenBank/DDBJ databases">
        <authorList>
            <person name="Regsiter A."/>
            <person name="william w."/>
        </authorList>
    </citation>
    <scope>NUCLEOTIDE SEQUENCE</scope>
    <source>
        <strain evidence="1">Montdore</strain>
    </source>
</reference>
<sequence>MTQYCTVLRSGFSQVQRQLLTDINLLQAYFSPVALNRHGRCWYDLWGIHFILQRHCSAHRSIPIPVREGSSTVPPYACLGDRICTTGPLEYRMLPDIAPFGTVAQQDPKAKAR</sequence>
<dbReference type="Proteomes" id="UP001412239">
    <property type="component" value="Unassembled WGS sequence"/>
</dbReference>
<evidence type="ECO:0000313" key="2">
    <source>
        <dbReference type="Proteomes" id="UP001412239"/>
    </source>
</evidence>
<gene>
    <name evidence="1" type="ORF">GSTUAT00008753001</name>
</gene>
<proteinExistence type="predicted"/>
<dbReference type="AlphaFoldDB" id="A0A292PKZ0"/>
<dbReference type="EMBL" id="LN891239">
    <property type="protein sequence ID" value="CUS07153.1"/>
    <property type="molecule type" value="Genomic_DNA"/>
</dbReference>